<evidence type="ECO:0000313" key="2">
    <source>
        <dbReference type="Proteomes" id="UP000790709"/>
    </source>
</evidence>
<dbReference type="Proteomes" id="UP000790709">
    <property type="component" value="Unassembled WGS sequence"/>
</dbReference>
<organism evidence="1 2">
    <name type="scientific">Leucogyrophana mollusca</name>
    <dbReference type="NCBI Taxonomy" id="85980"/>
    <lineage>
        <taxon>Eukaryota</taxon>
        <taxon>Fungi</taxon>
        <taxon>Dikarya</taxon>
        <taxon>Basidiomycota</taxon>
        <taxon>Agaricomycotina</taxon>
        <taxon>Agaricomycetes</taxon>
        <taxon>Agaricomycetidae</taxon>
        <taxon>Boletales</taxon>
        <taxon>Boletales incertae sedis</taxon>
        <taxon>Leucogyrophana</taxon>
    </lineage>
</organism>
<sequence>MQPLRYRGGQLQPFAALSRPSLTVLLVDTADSRIRTASSRTHTADTIMASVSRKLVPYERHLLERRLVEHPNHRDSGLRGRGGAGFPSDLKWSFMNKLGWENDNDKSLRTLLIRKLSPRYPDVNADEGEPGTCKDAITEAYKAGVVGTNACYSGYWFDVYLRRGAGVYIRGEETILIKSLEETQGKPLLRKWVFHCRSWLSSIAVTSEAEGTTFWGSSIIPGGCSVPVPSINRGPAGLGTGAVVGMHNSTNIDAAIVRFSSAGHTDGRLTVLLELTKREGHTICALGDAAAQWPIQGLMRHFRPEVETFAALHRAG</sequence>
<comment type="caution">
    <text evidence="1">The sequence shown here is derived from an EMBL/GenBank/DDBJ whole genome shotgun (WGS) entry which is preliminary data.</text>
</comment>
<keyword evidence="2" id="KW-1185">Reference proteome</keyword>
<dbReference type="EMBL" id="MU266349">
    <property type="protein sequence ID" value="KAH7928732.1"/>
    <property type="molecule type" value="Genomic_DNA"/>
</dbReference>
<gene>
    <name evidence="1" type="ORF">BV22DRAFT_1126249</name>
</gene>
<evidence type="ECO:0000313" key="1">
    <source>
        <dbReference type="EMBL" id="KAH7928732.1"/>
    </source>
</evidence>
<name>A0ACB8BTE9_9AGAM</name>
<protein>
    <submittedName>
        <fullName evidence="1">Uncharacterized protein</fullName>
    </submittedName>
</protein>
<proteinExistence type="predicted"/>
<accession>A0ACB8BTE9</accession>
<reference evidence="1" key="1">
    <citation type="journal article" date="2021" name="New Phytol.">
        <title>Evolutionary innovations through gain and loss of genes in the ectomycorrhizal Boletales.</title>
        <authorList>
            <person name="Wu G."/>
            <person name="Miyauchi S."/>
            <person name="Morin E."/>
            <person name="Kuo A."/>
            <person name="Drula E."/>
            <person name="Varga T."/>
            <person name="Kohler A."/>
            <person name="Feng B."/>
            <person name="Cao Y."/>
            <person name="Lipzen A."/>
            <person name="Daum C."/>
            <person name="Hundley H."/>
            <person name="Pangilinan J."/>
            <person name="Johnson J."/>
            <person name="Barry K."/>
            <person name="LaButti K."/>
            <person name="Ng V."/>
            <person name="Ahrendt S."/>
            <person name="Min B."/>
            <person name="Choi I.G."/>
            <person name="Park H."/>
            <person name="Plett J.M."/>
            <person name="Magnuson J."/>
            <person name="Spatafora J.W."/>
            <person name="Nagy L.G."/>
            <person name="Henrissat B."/>
            <person name="Grigoriev I.V."/>
            <person name="Yang Z.L."/>
            <person name="Xu J."/>
            <person name="Martin F.M."/>
        </authorList>
    </citation>
    <scope>NUCLEOTIDE SEQUENCE</scope>
    <source>
        <strain evidence="1">KUC20120723A-06</strain>
    </source>
</reference>